<evidence type="ECO:0000313" key="1">
    <source>
        <dbReference type="EMBL" id="SOE91445.1"/>
    </source>
</evidence>
<accession>A0A7Z7N7A4</accession>
<dbReference type="AlphaFoldDB" id="A0A7Z7N7A4"/>
<proteinExistence type="predicted"/>
<organism evidence="1 2">
    <name type="scientific">Caballeronia arationis</name>
    <dbReference type="NCBI Taxonomy" id="1777142"/>
    <lineage>
        <taxon>Bacteria</taxon>
        <taxon>Pseudomonadati</taxon>
        <taxon>Pseudomonadota</taxon>
        <taxon>Betaproteobacteria</taxon>
        <taxon>Burkholderiales</taxon>
        <taxon>Burkholderiaceae</taxon>
        <taxon>Caballeronia</taxon>
    </lineage>
</organism>
<evidence type="ECO:0000313" key="2">
    <source>
        <dbReference type="Proteomes" id="UP000219522"/>
    </source>
</evidence>
<keyword evidence="2" id="KW-1185">Reference proteome</keyword>
<dbReference type="EMBL" id="OCSU01000004">
    <property type="protein sequence ID" value="SOE91445.1"/>
    <property type="molecule type" value="Genomic_DNA"/>
</dbReference>
<dbReference type="Proteomes" id="UP000219522">
    <property type="component" value="Unassembled WGS sequence"/>
</dbReference>
<gene>
    <name evidence="1" type="ORF">SAMN05446927_8369</name>
</gene>
<sequence length="57" mass="6581">MGRFWTEPAFGGHDTGKKPAYDARFREEVRTALEEEGENIPTKKRWPERACAMRAAQ</sequence>
<comment type="caution">
    <text evidence="1">The sequence shown here is derived from an EMBL/GenBank/DDBJ whole genome shotgun (WGS) entry which is preliminary data.</text>
</comment>
<name>A0A7Z7N7A4_9BURK</name>
<reference evidence="1 2" key="1">
    <citation type="submission" date="2017-09" db="EMBL/GenBank/DDBJ databases">
        <authorList>
            <person name="Varghese N."/>
            <person name="Submissions S."/>
        </authorList>
    </citation>
    <scope>NUCLEOTIDE SEQUENCE [LARGE SCALE GENOMIC DNA]</scope>
    <source>
        <strain evidence="1 2">OK806</strain>
    </source>
</reference>
<protein>
    <submittedName>
        <fullName evidence="1">Uncharacterized protein</fullName>
    </submittedName>
</protein>